<evidence type="ECO:0000256" key="12">
    <source>
        <dbReference type="PROSITE-ProRule" id="PRU00965"/>
    </source>
</evidence>
<evidence type="ECO:0000256" key="1">
    <source>
        <dbReference type="ARBA" id="ARBA00004123"/>
    </source>
</evidence>
<dbReference type="InterPro" id="IPR019954">
    <property type="entry name" value="Ubiquitin_CS"/>
</dbReference>
<protein>
    <recommendedName>
        <fullName evidence="17">Ubiquitin</fullName>
    </recommendedName>
</protein>
<evidence type="ECO:0000256" key="5">
    <source>
        <dbReference type="ARBA" id="ARBA00022499"/>
    </source>
</evidence>
<evidence type="ECO:0000256" key="11">
    <source>
        <dbReference type="ARBA" id="ARBA00054839"/>
    </source>
</evidence>
<dbReference type="PRINTS" id="PR00348">
    <property type="entry name" value="UBIQUITIN"/>
</dbReference>
<comment type="similarity">
    <text evidence="3">Belongs to the ubiquitin family.</text>
</comment>
<dbReference type="Gene3D" id="3.10.20.90">
    <property type="entry name" value="Phosphatidylinositol 3-kinase Catalytic Subunit, Chain A, domain 1"/>
    <property type="match status" value="6"/>
</dbReference>
<dbReference type="InterPro" id="IPR019956">
    <property type="entry name" value="Ubiquitin_dom"/>
</dbReference>
<keyword evidence="9" id="KW-0832">Ubl conjugation</keyword>
<evidence type="ECO:0000256" key="7">
    <source>
        <dbReference type="ARBA" id="ARBA00022679"/>
    </source>
</evidence>
<dbReference type="PROSITE" id="PS00299">
    <property type="entry name" value="UBIQUITIN_1"/>
    <property type="match status" value="6"/>
</dbReference>
<keyword evidence="7" id="KW-0808">Transferase</keyword>
<evidence type="ECO:0000256" key="9">
    <source>
        <dbReference type="ARBA" id="ARBA00022843"/>
    </source>
</evidence>
<keyword evidence="4" id="KW-0963">Cytoplasm</keyword>
<dbReference type="FunFam" id="3.10.20.90:FF:000160">
    <property type="entry name" value="Polyubiquitin-C"/>
    <property type="match status" value="1"/>
</dbReference>
<evidence type="ECO:0000256" key="8">
    <source>
        <dbReference type="ARBA" id="ARBA00022737"/>
    </source>
</evidence>
<dbReference type="Pfam" id="PF00240">
    <property type="entry name" value="ubiquitin"/>
    <property type="match status" value="6"/>
</dbReference>
<dbReference type="InterPro" id="IPR017921">
    <property type="entry name" value="Znf_CTCHY"/>
</dbReference>
<dbReference type="PROSITE" id="PS50053">
    <property type="entry name" value="UBIQUITIN_2"/>
    <property type="match status" value="6"/>
</dbReference>
<keyword evidence="12" id="KW-0479">Metal-binding</keyword>
<feature type="domain" description="CTCHY-type" evidence="14">
    <location>
        <begin position="352"/>
        <end position="413"/>
    </location>
</feature>
<feature type="domain" description="Ubiquitin-like" evidence="13">
    <location>
        <begin position="532"/>
        <end position="607"/>
    </location>
</feature>
<feature type="domain" description="Ubiquitin-like" evidence="13">
    <location>
        <begin position="760"/>
        <end position="835"/>
    </location>
</feature>
<proteinExistence type="inferred from homology"/>
<evidence type="ECO:0000256" key="3">
    <source>
        <dbReference type="ARBA" id="ARBA00008430"/>
    </source>
</evidence>
<dbReference type="GO" id="GO:0005737">
    <property type="term" value="C:cytoplasm"/>
    <property type="evidence" value="ECO:0007669"/>
    <property type="project" value="UniProtKB-SubCell"/>
</dbReference>
<dbReference type="Pfam" id="PF10237">
    <property type="entry name" value="N6-adenineMlase"/>
    <property type="match status" value="1"/>
</dbReference>
<dbReference type="PROSITE" id="PS50216">
    <property type="entry name" value="DHHC"/>
    <property type="match status" value="1"/>
</dbReference>
<evidence type="ECO:0000313" key="15">
    <source>
        <dbReference type="EMBL" id="CAH0390163.1"/>
    </source>
</evidence>
<evidence type="ECO:0000259" key="14">
    <source>
        <dbReference type="PROSITE" id="PS51270"/>
    </source>
</evidence>
<feature type="domain" description="Ubiquitin-like" evidence="13">
    <location>
        <begin position="456"/>
        <end position="531"/>
    </location>
</feature>
<keyword evidence="6" id="KW-0489">Methyltransferase</keyword>
<dbReference type="SMART" id="SM00213">
    <property type="entry name" value="UBQ"/>
    <property type="match status" value="6"/>
</dbReference>
<feature type="domain" description="Ubiquitin-like" evidence="13">
    <location>
        <begin position="684"/>
        <end position="759"/>
    </location>
</feature>
<keyword evidence="12" id="KW-0863">Zinc-finger</keyword>
<dbReference type="GO" id="GO:0032259">
    <property type="term" value="P:methylation"/>
    <property type="evidence" value="ECO:0007669"/>
    <property type="project" value="UniProtKB-KW"/>
</dbReference>
<dbReference type="SUPFAM" id="SSF54236">
    <property type="entry name" value="Ubiquitin-like"/>
    <property type="match status" value="6"/>
</dbReference>
<feature type="domain" description="Ubiquitin-like" evidence="13">
    <location>
        <begin position="836"/>
        <end position="891"/>
    </location>
</feature>
<keyword evidence="16" id="KW-1185">Reference proteome</keyword>
<gene>
    <name evidence="15" type="ORF">BEMITA_LOCUS8908</name>
</gene>
<keyword evidence="12" id="KW-0862">Zinc</keyword>
<feature type="domain" description="Ubiquitin-like" evidence="13">
    <location>
        <begin position="608"/>
        <end position="683"/>
    </location>
</feature>
<evidence type="ECO:0000313" key="16">
    <source>
        <dbReference type="Proteomes" id="UP001152759"/>
    </source>
</evidence>
<dbReference type="EMBL" id="OU963866">
    <property type="protein sequence ID" value="CAH0390163.1"/>
    <property type="molecule type" value="Genomic_DNA"/>
</dbReference>
<evidence type="ECO:0000256" key="2">
    <source>
        <dbReference type="ARBA" id="ARBA00004496"/>
    </source>
</evidence>
<keyword evidence="8" id="KW-0677">Repeat</keyword>
<comment type="subcellular location">
    <subcellularLocation>
        <location evidence="2">Cytoplasm</location>
    </subcellularLocation>
    <subcellularLocation>
        <location evidence="1">Nucleus</location>
    </subcellularLocation>
</comment>
<dbReference type="FunFam" id="3.10.20.90:FF:000014">
    <property type="entry name" value="Ubiquitin-60S ribosomal L40 fusion"/>
    <property type="match status" value="3"/>
</dbReference>
<dbReference type="InterPro" id="IPR050158">
    <property type="entry name" value="Ubiquitin_ubiquitin-like"/>
</dbReference>
<evidence type="ECO:0008006" key="17">
    <source>
        <dbReference type="Google" id="ProtNLM"/>
    </source>
</evidence>
<dbReference type="FunFam" id="3.10.20.90:FF:000158">
    <property type="entry name" value="Polyubiquitin 5"/>
    <property type="match status" value="2"/>
</dbReference>
<dbReference type="InterPro" id="IPR000626">
    <property type="entry name" value="Ubiquitin-like_dom"/>
</dbReference>
<evidence type="ECO:0000256" key="6">
    <source>
        <dbReference type="ARBA" id="ARBA00022603"/>
    </source>
</evidence>
<dbReference type="PANTHER" id="PTHR10666">
    <property type="entry name" value="UBIQUITIN"/>
    <property type="match status" value="1"/>
</dbReference>
<reference evidence="15" key="1">
    <citation type="submission" date="2021-12" db="EMBL/GenBank/DDBJ databases">
        <authorList>
            <person name="King R."/>
        </authorList>
    </citation>
    <scope>NUCLEOTIDE SEQUENCE</scope>
</reference>
<dbReference type="InterPro" id="IPR029071">
    <property type="entry name" value="Ubiquitin-like_domsf"/>
</dbReference>
<evidence type="ECO:0000259" key="13">
    <source>
        <dbReference type="PROSITE" id="PS50053"/>
    </source>
</evidence>
<dbReference type="Proteomes" id="UP001152759">
    <property type="component" value="Chromosome 5"/>
</dbReference>
<dbReference type="GO" id="GO:0008270">
    <property type="term" value="F:zinc ion binding"/>
    <property type="evidence" value="ECO:0007669"/>
    <property type="project" value="UniProtKB-KW"/>
</dbReference>
<dbReference type="GO" id="GO:0005634">
    <property type="term" value="C:nucleus"/>
    <property type="evidence" value="ECO:0007669"/>
    <property type="project" value="UniProtKB-SubCell"/>
</dbReference>
<comment type="function">
    <text evidence="11">Ubiquitin exists either covalently attached to another protein, or free (unanchored). When covalently bound, it is conjugated to target proteins via an isopeptide bond either as a monomer (monoubiquitin), a polymer linked via different Lys residues of the ubiquitin (polyubiquitin chains) or a linear polymer linked via the initiator Met of the ubiquitin (linear polyubiquitin chains). Polyubiquitin chains, when attached to a target protein, have different functions depending on the Lys residue of the ubiquitin that is linked: Lys-48-linked is involved in protein degradation via the proteasome. Linear polymer chains formed via attachment by the initiator Met lead to cell signaling. Ubiquitin is usually conjugated to Lys residues of target proteins, however, in rare cases, conjugation to Cys or Ser residues has been observed. When polyubiquitin is free (unanchored-polyubiquitin), it also has distinct roles, such as in activation of protein kinases, and in signaling.</text>
</comment>
<organism evidence="15 16">
    <name type="scientific">Bemisia tabaci</name>
    <name type="common">Sweetpotato whitefly</name>
    <name type="synonym">Aleurodes tabaci</name>
    <dbReference type="NCBI Taxonomy" id="7038"/>
    <lineage>
        <taxon>Eukaryota</taxon>
        <taxon>Metazoa</taxon>
        <taxon>Ecdysozoa</taxon>
        <taxon>Arthropoda</taxon>
        <taxon>Hexapoda</taxon>
        <taxon>Insecta</taxon>
        <taxon>Pterygota</taxon>
        <taxon>Neoptera</taxon>
        <taxon>Paraneoptera</taxon>
        <taxon>Hemiptera</taxon>
        <taxon>Sternorrhyncha</taxon>
        <taxon>Aleyrodoidea</taxon>
        <taxon>Aleyrodidae</taxon>
        <taxon>Aleyrodinae</taxon>
        <taxon>Bemisia</taxon>
    </lineage>
</organism>
<dbReference type="GO" id="GO:0010623">
    <property type="term" value="P:programmed cell death involved in cell development"/>
    <property type="evidence" value="ECO:0007669"/>
    <property type="project" value="UniProtKB-ARBA"/>
</dbReference>
<accession>A0A9P0AEZ8</accession>
<dbReference type="PROSITE" id="PS51270">
    <property type="entry name" value="ZF_CTCHY"/>
    <property type="match status" value="1"/>
</dbReference>
<dbReference type="AlphaFoldDB" id="A0A9P0AEZ8"/>
<evidence type="ECO:0000256" key="10">
    <source>
        <dbReference type="ARBA" id="ARBA00023242"/>
    </source>
</evidence>
<name>A0A9P0AEZ8_BEMTA</name>
<keyword evidence="10" id="KW-0539">Nucleus</keyword>
<dbReference type="InterPro" id="IPR041370">
    <property type="entry name" value="Mlase_EEF1AKMT1/ZCCHC4"/>
</dbReference>
<sequence length="903" mass="102195">MYVIKSSAQVQCDATSVTLQWFIGEMHEEKKIILHPANTENPPECPHGPTLLFSRGVEARRFYACSAYRDRKYCDFFLWEDDKITEGKKLAWSIARDKLRPKLKYNKLNTVLGEVKKASPSRRGYCNTCCCLFVSEGVNSAHKSHDVITSISDYSLSHPSELIRLQESAKKESQFLFSPSTVGCFVSGLTSLNVEKLIFIGTPSLKENCQLPSLLLDIDHRYASFYDSTEFLWFNMSNFHFFSDNGLDSLKKFVATSKCAIVVDPPFGALLEPISTSLSKIISECNLSKPPVLLVLPYFMEKQVSNYFPDLIMLDYEVNYINHKKFNAGGRKQGSPVRIFTNVKKFPLPKSDGYHLCELCCKWVSDKNRHCSKCNDCTSKNGSTYNHCDSCQKCVKPSWNHCKICQKCTLAQHDCSSEETPFKRKKMPKGETKRKHQKDITTSKKIVEFKRKSKKMQIFVKTLTGKTITLEVEASDTIENVKAKIQDKEGIPPDQQRLIFAGKQLEDGRTLSDYNIQKESTLHLVLRLRGGMQIFVKTLTGKTITLEVEASDTIENVKAKIQDKEGIPPDQQRLIFAGKQLEDGRTLSDYNIQKESTLHLVLRLRGGMQIFVKTLTGKTITLEVEASDTIENVKAKIQDKEGIPPDQQRLIFAGKQLEDGRTLSDYNIQKESTLHLVLRLRGGMQIFVKTLTGKTITLEVEASDTIENVKAKIQDKEGIPPDQQRLIFAGKQLEDGRTLSDYNIQKESTLHLVLRLRGGMQIFVKTLTGKTITLEVEASDTIENVKAKIQDKEGIPPDQQRLIFAGKQLEDGRTLSDYNIQKESTLHLVLRLRGGMQIFVKTLTGKTITLEVEASDTIENVKAKIQDKEGIPPDQQRLIFAGKQLEDGRTFLIITSRRNLLSI</sequence>
<dbReference type="CDD" id="cd01803">
    <property type="entry name" value="Ubl_ubiquitin"/>
    <property type="match status" value="5"/>
</dbReference>
<keyword evidence="5" id="KW-1017">Isopeptide bond</keyword>
<evidence type="ECO:0000256" key="4">
    <source>
        <dbReference type="ARBA" id="ARBA00022490"/>
    </source>
</evidence>
<dbReference type="GO" id="GO:0008168">
    <property type="term" value="F:methyltransferase activity"/>
    <property type="evidence" value="ECO:0007669"/>
    <property type="project" value="UniProtKB-KW"/>
</dbReference>